<dbReference type="SUPFAM" id="SSF46785">
    <property type="entry name" value="Winged helix' DNA-binding domain"/>
    <property type="match status" value="1"/>
</dbReference>
<dbReference type="GO" id="GO:0003700">
    <property type="term" value="F:DNA-binding transcription factor activity"/>
    <property type="evidence" value="ECO:0007669"/>
    <property type="project" value="InterPro"/>
</dbReference>
<evidence type="ECO:0000256" key="2">
    <source>
        <dbReference type="ARBA" id="ARBA00023125"/>
    </source>
</evidence>
<evidence type="ECO:0000259" key="5">
    <source>
        <dbReference type="PROSITE" id="PS50949"/>
    </source>
</evidence>
<dbReference type="PANTHER" id="PTHR38445:SF9">
    <property type="entry name" value="HTH-TYPE TRANSCRIPTIONAL REPRESSOR YTRA"/>
    <property type="match status" value="1"/>
</dbReference>
<reference evidence="6 7" key="1">
    <citation type="submission" date="2018-05" db="EMBL/GenBank/DDBJ databases">
        <title>Genetic diversity of glacier-inhabiting Cryobacterium bacteria in China and description of Cryobacterium mengkeensis sp. nov. and Arthrobacter glacialis sp. nov.</title>
        <authorList>
            <person name="Liu Q."/>
            <person name="Xin Y.-H."/>
        </authorList>
    </citation>
    <scope>NUCLEOTIDE SEQUENCE [LARGE SCALE GENOMIC DNA]</scope>
    <source>
        <strain evidence="6 7">LI2</strain>
    </source>
</reference>
<name>A0A2V5L7S1_9MICC</name>
<dbReference type="PANTHER" id="PTHR38445">
    <property type="entry name" value="HTH-TYPE TRANSCRIPTIONAL REPRESSOR YTRA"/>
    <property type="match status" value="1"/>
</dbReference>
<dbReference type="SMART" id="SM00345">
    <property type="entry name" value="HTH_GNTR"/>
    <property type="match status" value="1"/>
</dbReference>
<dbReference type="PROSITE" id="PS50949">
    <property type="entry name" value="HTH_GNTR"/>
    <property type="match status" value="1"/>
</dbReference>
<dbReference type="Proteomes" id="UP000247832">
    <property type="component" value="Unassembled WGS sequence"/>
</dbReference>
<evidence type="ECO:0000256" key="1">
    <source>
        <dbReference type="ARBA" id="ARBA00023015"/>
    </source>
</evidence>
<sequence length="169" mass="17128">MEARIAIDVGTATPPYEQIHTQISSLIVVGELAAGTRLPTVRSLAGDLGVAAGTVARAYKDLEAAGLVTTNRRQGTVVAAAPLPVSQPGTKGPDWAHGREGPAAWAHSRKGPAASLRAGGAAGDLRAGGAAGEVMAAVEHLMAEGTRAGLDDKTLVSLLQGRLNQRAAK</sequence>
<keyword evidence="3" id="KW-0804">Transcription</keyword>
<keyword evidence="7" id="KW-1185">Reference proteome</keyword>
<accession>A0A2V5L7S1</accession>
<dbReference type="AlphaFoldDB" id="A0A2V5L7S1"/>
<keyword evidence="2" id="KW-0238">DNA-binding</keyword>
<dbReference type="EMBL" id="QJVD01000010">
    <property type="protein sequence ID" value="PYI67308.1"/>
    <property type="molecule type" value="Genomic_DNA"/>
</dbReference>
<feature type="domain" description="HTH gntR-type" evidence="5">
    <location>
        <begin position="13"/>
        <end position="81"/>
    </location>
</feature>
<dbReference type="GO" id="GO:0003677">
    <property type="term" value="F:DNA binding"/>
    <property type="evidence" value="ECO:0007669"/>
    <property type="project" value="UniProtKB-KW"/>
</dbReference>
<dbReference type="OrthoDB" id="4307011at2"/>
<protein>
    <submittedName>
        <fullName evidence="6">GntR family transcriptional regulator</fullName>
    </submittedName>
</protein>
<dbReference type="InterPro" id="IPR036390">
    <property type="entry name" value="WH_DNA-bd_sf"/>
</dbReference>
<organism evidence="6 7">
    <name type="scientific">Arthrobacter livingstonensis</name>
    <dbReference type="NCBI Taxonomy" id="670078"/>
    <lineage>
        <taxon>Bacteria</taxon>
        <taxon>Bacillati</taxon>
        <taxon>Actinomycetota</taxon>
        <taxon>Actinomycetes</taxon>
        <taxon>Micrococcales</taxon>
        <taxon>Micrococcaceae</taxon>
        <taxon>Arthrobacter</taxon>
    </lineage>
</organism>
<feature type="region of interest" description="Disordered" evidence="4">
    <location>
        <begin position="83"/>
        <end position="106"/>
    </location>
</feature>
<dbReference type="RefSeq" id="WP_110501093.1">
    <property type="nucleotide sequence ID" value="NZ_QJVD01000010.1"/>
</dbReference>
<comment type="caution">
    <text evidence="6">The sequence shown here is derived from an EMBL/GenBank/DDBJ whole genome shotgun (WGS) entry which is preliminary data.</text>
</comment>
<evidence type="ECO:0000313" key="6">
    <source>
        <dbReference type="EMBL" id="PYI67308.1"/>
    </source>
</evidence>
<dbReference type="InterPro" id="IPR000524">
    <property type="entry name" value="Tscrpt_reg_HTH_GntR"/>
</dbReference>
<gene>
    <name evidence="6" type="ORF">CVV68_11285</name>
</gene>
<dbReference type="InterPro" id="IPR036388">
    <property type="entry name" value="WH-like_DNA-bd_sf"/>
</dbReference>
<evidence type="ECO:0000256" key="3">
    <source>
        <dbReference type="ARBA" id="ARBA00023163"/>
    </source>
</evidence>
<dbReference type="Pfam" id="PF00392">
    <property type="entry name" value="GntR"/>
    <property type="match status" value="1"/>
</dbReference>
<evidence type="ECO:0000256" key="4">
    <source>
        <dbReference type="SAM" id="MobiDB-lite"/>
    </source>
</evidence>
<dbReference type="CDD" id="cd07377">
    <property type="entry name" value="WHTH_GntR"/>
    <property type="match status" value="1"/>
</dbReference>
<keyword evidence="1" id="KW-0805">Transcription regulation</keyword>
<evidence type="ECO:0000313" key="7">
    <source>
        <dbReference type="Proteomes" id="UP000247832"/>
    </source>
</evidence>
<proteinExistence type="predicted"/>
<dbReference type="Gene3D" id="1.10.10.10">
    <property type="entry name" value="Winged helix-like DNA-binding domain superfamily/Winged helix DNA-binding domain"/>
    <property type="match status" value="1"/>
</dbReference>